<evidence type="ECO:0000256" key="2">
    <source>
        <dbReference type="ARBA" id="ARBA00023242"/>
    </source>
</evidence>
<evidence type="ECO:0000256" key="3">
    <source>
        <dbReference type="PROSITE-ProRule" id="PRU00024"/>
    </source>
</evidence>
<dbReference type="PANTHER" id="PTHR31319:SF61">
    <property type="entry name" value="OS02G0178100 PROTEIN"/>
    <property type="match status" value="1"/>
</dbReference>
<keyword evidence="9" id="KW-1185">Reference proteome</keyword>
<dbReference type="AlphaFoldDB" id="A0AAD8VDT7"/>
<evidence type="ECO:0000313" key="9">
    <source>
        <dbReference type="Proteomes" id="UP001231189"/>
    </source>
</evidence>
<gene>
    <name evidence="8" type="ORF">QYE76_059127</name>
</gene>
<dbReference type="GO" id="GO:0003700">
    <property type="term" value="F:DNA-binding transcription factor activity"/>
    <property type="evidence" value="ECO:0007669"/>
    <property type="project" value="TreeGrafter"/>
</dbReference>
<dbReference type="Pfam" id="PF06203">
    <property type="entry name" value="CCT"/>
    <property type="match status" value="1"/>
</dbReference>
<comment type="subcellular location">
    <subcellularLocation>
        <location evidence="1 4">Nucleus</location>
    </subcellularLocation>
</comment>
<comment type="caution">
    <text evidence="8">The sequence shown here is derived from an EMBL/GenBank/DDBJ whole genome shotgun (WGS) entry which is preliminary data.</text>
</comment>
<name>A0AAD8VDT7_LOLMU</name>
<feature type="domain" description="B box-type" evidence="6">
    <location>
        <begin position="55"/>
        <end position="102"/>
    </location>
</feature>
<keyword evidence="3" id="KW-0479">Metal-binding</keyword>
<dbReference type="PROSITE" id="PS51017">
    <property type="entry name" value="CCT"/>
    <property type="match status" value="1"/>
</dbReference>
<dbReference type="InterPro" id="IPR000315">
    <property type="entry name" value="Znf_B-box"/>
</dbReference>
<dbReference type="GO" id="GO:0005634">
    <property type="term" value="C:nucleus"/>
    <property type="evidence" value="ECO:0007669"/>
    <property type="project" value="UniProtKB-SubCell"/>
</dbReference>
<dbReference type="PROSITE" id="PS50119">
    <property type="entry name" value="ZF_BBOX"/>
    <property type="match status" value="1"/>
</dbReference>
<dbReference type="GO" id="GO:0009909">
    <property type="term" value="P:regulation of flower development"/>
    <property type="evidence" value="ECO:0007669"/>
    <property type="project" value="InterPro"/>
</dbReference>
<feature type="region of interest" description="Disordered" evidence="5">
    <location>
        <begin position="324"/>
        <end position="344"/>
    </location>
</feature>
<proteinExistence type="predicted"/>
<dbReference type="SMART" id="SM00336">
    <property type="entry name" value="BBOX"/>
    <property type="match status" value="2"/>
</dbReference>
<feature type="domain" description="CCT" evidence="7">
    <location>
        <begin position="291"/>
        <end position="333"/>
    </location>
</feature>
<dbReference type="InterPro" id="IPR010402">
    <property type="entry name" value="CCT_domain"/>
</dbReference>
<dbReference type="InterPro" id="IPR045281">
    <property type="entry name" value="CONSTANS-like"/>
</dbReference>
<evidence type="ECO:0000259" key="7">
    <source>
        <dbReference type="PROSITE" id="PS51017"/>
    </source>
</evidence>
<evidence type="ECO:0000313" key="8">
    <source>
        <dbReference type="EMBL" id="KAK1600950.1"/>
    </source>
</evidence>
<reference evidence="8" key="1">
    <citation type="submission" date="2023-07" db="EMBL/GenBank/DDBJ databases">
        <title>A chromosome-level genome assembly of Lolium multiflorum.</title>
        <authorList>
            <person name="Chen Y."/>
            <person name="Copetti D."/>
            <person name="Kolliker R."/>
            <person name="Studer B."/>
        </authorList>
    </citation>
    <scope>NUCLEOTIDE SEQUENCE</scope>
    <source>
        <strain evidence="8">02402/16</strain>
        <tissue evidence="8">Leaf</tissue>
    </source>
</reference>
<keyword evidence="3" id="KW-0863">Zinc-finger</keyword>
<dbReference type="EMBL" id="JAUUTY010000531">
    <property type="protein sequence ID" value="KAK1600950.1"/>
    <property type="molecule type" value="Genomic_DNA"/>
</dbReference>
<dbReference type="GO" id="GO:0008270">
    <property type="term" value="F:zinc ion binding"/>
    <property type="evidence" value="ECO:0007669"/>
    <property type="project" value="UniProtKB-KW"/>
</dbReference>
<dbReference type="Pfam" id="PF00643">
    <property type="entry name" value="zf-B_box"/>
    <property type="match status" value="1"/>
</dbReference>
<keyword evidence="2 4" id="KW-0539">Nucleus</keyword>
<accession>A0AAD8VDT7</accession>
<evidence type="ECO:0000256" key="1">
    <source>
        <dbReference type="ARBA" id="ARBA00004123"/>
    </source>
</evidence>
<evidence type="ECO:0000256" key="4">
    <source>
        <dbReference type="PROSITE-ProRule" id="PRU00357"/>
    </source>
</evidence>
<protein>
    <submittedName>
        <fullName evidence="8">Uncharacterized protein</fullName>
    </submittedName>
</protein>
<evidence type="ECO:0000259" key="6">
    <source>
        <dbReference type="PROSITE" id="PS50119"/>
    </source>
</evidence>
<dbReference type="Proteomes" id="UP001231189">
    <property type="component" value="Unassembled WGS sequence"/>
</dbReference>
<organism evidence="8 9">
    <name type="scientific">Lolium multiflorum</name>
    <name type="common">Italian ryegrass</name>
    <name type="synonym">Lolium perenne subsp. multiflorum</name>
    <dbReference type="NCBI Taxonomy" id="4521"/>
    <lineage>
        <taxon>Eukaryota</taxon>
        <taxon>Viridiplantae</taxon>
        <taxon>Streptophyta</taxon>
        <taxon>Embryophyta</taxon>
        <taxon>Tracheophyta</taxon>
        <taxon>Spermatophyta</taxon>
        <taxon>Magnoliopsida</taxon>
        <taxon>Liliopsida</taxon>
        <taxon>Poales</taxon>
        <taxon>Poaceae</taxon>
        <taxon>BOP clade</taxon>
        <taxon>Pooideae</taxon>
        <taxon>Poodae</taxon>
        <taxon>Poeae</taxon>
        <taxon>Poeae Chloroplast Group 2 (Poeae type)</taxon>
        <taxon>Loliodinae</taxon>
        <taxon>Loliinae</taxon>
        <taxon>Lolium</taxon>
    </lineage>
</organism>
<keyword evidence="3" id="KW-0862">Zinc</keyword>
<sequence length="365" mass="37874">MELQGLGRYWGVGGRRCGSCAGSPAAVHCRTCAGGGDGAYLCAGCDAGHARAGHERVWVCEVCELAPAAVTCKADAAALCAACDADIHTANPLSRRHERVPVQPIGTPCSDHQDAALAMPFGGQEKQGAVLNLNDDALDQAFDAGGGGGGKDGAKLDFLFADVMVDPFFGSDLPRFPHADSVVPNGGGAVELDFGGVISKPSSYSSYTAPSLAGSGSSSEVGLVPDAMCGRGGGIIELDFTQSKAAYLPYAPTPSHSVSSVDVGAVPERPTDGAVVAGGMVAAAPVTGEGREARLMRYREKRKNRRFEKTIRYASRKAYAESRPRVKGRFAKRTDDADADADAVTAPTPRPYVLDFGNYGVVPTF</sequence>
<evidence type="ECO:0000256" key="5">
    <source>
        <dbReference type="SAM" id="MobiDB-lite"/>
    </source>
</evidence>
<dbReference type="PANTHER" id="PTHR31319">
    <property type="entry name" value="ZINC FINGER PROTEIN CONSTANS-LIKE 4"/>
    <property type="match status" value="1"/>
</dbReference>